<feature type="non-terminal residue" evidence="1">
    <location>
        <position position="133"/>
    </location>
</feature>
<protein>
    <submittedName>
        <fullName evidence="1">Uncharacterized protein</fullName>
    </submittedName>
</protein>
<organism evidence="1 2">
    <name type="scientific">Paspalum notatum var. saurae</name>
    <dbReference type="NCBI Taxonomy" id="547442"/>
    <lineage>
        <taxon>Eukaryota</taxon>
        <taxon>Viridiplantae</taxon>
        <taxon>Streptophyta</taxon>
        <taxon>Embryophyta</taxon>
        <taxon>Tracheophyta</taxon>
        <taxon>Spermatophyta</taxon>
        <taxon>Magnoliopsida</taxon>
        <taxon>Liliopsida</taxon>
        <taxon>Poales</taxon>
        <taxon>Poaceae</taxon>
        <taxon>PACMAD clade</taxon>
        <taxon>Panicoideae</taxon>
        <taxon>Andropogonodae</taxon>
        <taxon>Paspaleae</taxon>
        <taxon>Paspalinae</taxon>
        <taxon>Paspalum</taxon>
    </lineage>
</organism>
<evidence type="ECO:0000313" key="2">
    <source>
        <dbReference type="Proteomes" id="UP001341281"/>
    </source>
</evidence>
<evidence type="ECO:0000313" key="1">
    <source>
        <dbReference type="EMBL" id="WVZ91231.1"/>
    </source>
</evidence>
<sequence length="133" mass="15174">LVPLTVVHSRKNKAAIQGRRSQVPIHHHFSHFHLAPPATRFPSPLHLDWNPTQEPVRRLRPSAPLRFSVPISSSHPPLIPPKSQLGRSLPRPVAKAVRVGDCPAKDTSFYNPSFFWKLLKKNQLDLQRRKLVQ</sequence>
<accession>A0AAQ3UFY5</accession>
<reference evidence="1 2" key="1">
    <citation type="submission" date="2024-02" db="EMBL/GenBank/DDBJ databases">
        <title>High-quality chromosome-scale genome assembly of Pensacola bahiagrass (Paspalum notatum Flugge var. saurae).</title>
        <authorList>
            <person name="Vega J.M."/>
            <person name="Podio M."/>
            <person name="Orjuela J."/>
            <person name="Siena L.A."/>
            <person name="Pessino S.C."/>
            <person name="Combes M.C."/>
            <person name="Mariac C."/>
            <person name="Albertini E."/>
            <person name="Pupilli F."/>
            <person name="Ortiz J.P.A."/>
            <person name="Leblanc O."/>
        </authorList>
    </citation>
    <scope>NUCLEOTIDE SEQUENCE [LARGE SCALE GENOMIC DNA]</scope>
    <source>
        <strain evidence="1">R1</strain>
        <tissue evidence="1">Leaf</tissue>
    </source>
</reference>
<dbReference type="AlphaFoldDB" id="A0AAQ3UFY5"/>
<dbReference type="EMBL" id="CP144752">
    <property type="protein sequence ID" value="WVZ91231.1"/>
    <property type="molecule type" value="Genomic_DNA"/>
</dbReference>
<dbReference type="Proteomes" id="UP001341281">
    <property type="component" value="Chromosome 08"/>
</dbReference>
<proteinExistence type="predicted"/>
<gene>
    <name evidence="1" type="ORF">U9M48_037428</name>
</gene>
<keyword evidence="2" id="KW-1185">Reference proteome</keyword>
<name>A0AAQ3UFY5_PASNO</name>